<protein>
    <recommendedName>
        <fullName evidence="3">Exocyst subunit Exo70 family protein</fullName>
    </recommendedName>
</protein>
<dbReference type="GO" id="GO:0005546">
    <property type="term" value="F:phosphatidylinositol-4,5-bisphosphate binding"/>
    <property type="evidence" value="ECO:0007669"/>
    <property type="project" value="InterPro"/>
</dbReference>
<dbReference type="AlphaFoldDB" id="A0A921RJL5"/>
<evidence type="ECO:0000313" key="5">
    <source>
        <dbReference type="EMBL" id="KAG0539977.1"/>
    </source>
</evidence>
<evidence type="ECO:0000256" key="3">
    <source>
        <dbReference type="RuleBase" id="RU365026"/>
    </source>
</evidence>
<dbReference type="Pfam" id="PF20669">
    <property type="entry name" value="Exo70_N"/>
    <property type="match status" value="1"/>
</dbReference>
<organism evidence="5 6">
    <name type="scientific">Sorghum bicolor</name>
    <name type="common">Sorghum</name>
    <name type="synonym">Sorghum vulgare</name>
    <dbReference type="NCBI Taxonomy" id="4558"/>
    <lineage>
        <taxon>Eukaryota</taxon>
        <taxon>Viridiplantae</taxon>
        <taxon>Streptophyta</taxon>
        <taxon>Embryophyta</taxon>
        <taxon>Tracheophyta</taxon>
        <taxon>Spermatophyta</taxon>
        <taxon>Magnoliopsida</taxon>
        <taxon>Liliopsida</taxon>
        <taxon>Poales</taxon>
        <taxon>Poaceae</taxon>
        <taxon>PACMAD clade</taxon>
        <taxon>Panicoideae</taxon>
        <taxon>Andropogonodae</taxon>
        <taxon>Andropogoneae</taxon>
        <taxon>Sorghinae</taxon>
        <taxon>Sorghum</taxon>
    </lineage>
</organism>
<evidence type="ECO:0000256" key="2">
    <source>
        <dbReference type="ARBA" id="ARBA00022448"/>
    </source>
</evidence>
<dbReference type="PANTHER" id="PTHR12542:SF115">
    <property type="entry name" value="EXOCYST SUBUNIT EXO70 FAMILY PROTEIN"/>
    <property type="match status" value="1"/>
</dbReference>
<keyword evidence="3" id="KW-0653">Protein transport</keyword>
<dbReference type="Gene3D" id="1.20.1280.170">
    <property type="entry name" value="Exocyst complex component Exo70"/>
    <property type="match status" value="1"/>
</dbReference>
<reference evidence="5" key="2">
    <citation type="submission" date="2020-10" db="EMBL/GenBank/DDBJ databases">
        <authorList>
            <person name="Cooper E.A."/>
            <person name="Brenton Z.W."/>
            <person name="Flinn B.S."/>
            <person name="Jenkins J."/>
            <person name="Shu S."/>
            <person name="Flowers D."/>
            <person name="Luo F."/>
            <person name="Wang Y."/>
            <person name="Xia P."/>
            <person name="Barry K."/>
            <person name="Daum C."/>
            <person name="Lipzen A."/>
            <person name="Yoshinaga Y."/>
            <person name="Schmutz J."/>
            <person name="Saski C."/>
            <person name="Vermerris W."/>
            <person name="Kresovich S."/>
        </authorList>
    </citation>
    <scope>NUCLEOTIDE SEQUENCE</scope>
</reference>
<sequence length="533" mass="60001">MEETLQALDDLISQFLSLDRSLWSSSDDADSFLEAVDELTSTIHGLENTSADHVLLESFDLLLERCSTRLKDEFQQLVGTSGFSDDCGGDHNFKRSQNEDDNHTFVAQPVRNFDIIVDALPEGVVTEANRIARRMIAAGFGDTCAETYASARRNFIDESIARLGVNAHFEELCKSTSWEELETQIMRWIPAIRVVFHILIPSERHLCNCIFEEFTSYTKLAFATACKPFLQLLSFGKVIAAAGHNPESLFRIVDMYDALTDILPVLDEAFDHEVAALRECLGLSIKGIFVALEKLIRCDPCNSSPPDGGLHPITRYVMNYLMAACVSRHTLEEVMLVEFGCVETCPIDPDRSTSSLAIRFAWIVDVLIGNLESKSRIYGHAPLGCVFLINNGIYIIKKVNGCELKILLGEDWTRVISAKVHQWVLEYRRATWGRAIAILETGRRSDSSLSIMLEKLNRFHSFVEAICQVQSRWVLVDKQQAVNLSIMVEELVIPVYRDTIEMLKATEAVGVSYVRPEDVKSRIQRLFKAMAKS</sequence>
<proteinExistence type="inferred from homology"/>
<dbReference type="KEGG" id="sbi:8057733"/>
<dbReference type="Gramene" id="EES01688">
    <property type="protein sequence ID" value="EES01688"/>
    <property type="gene ID" value="SORBI_3003G341800"/>
</dbReference>
<dbReference type="GO" id="GO:0006887">
    <property type="term" value="P:exocytosis"/>
    <property type="evidence" value="ECO:0007669"/>
    <property type="project" value="UniProtKB-KW"/>
</dbReference>
<evidence type="ECO:0000313" key="6">
    <source>
        <dbReference type="Proteomes" id="UP000807115"/>
    </source>
</evidence>
<comment type="caution">
    <text evidence="5">The sequence shown here is derived from an EMBL/GenBank/DDBJ whole genome shotgun (WGS) entry which is preliminary data.</text>
</comment>
<keyword evidence="2 3" id="KW-0813">Transport</keyword>
<dbReference type="EMBL" id="CM027682">
    <property type="protein sequence ID" value="KAG0539977.1"/>
    <property type="molecule type" value="Genomic_DNA"/>
</dbReference>
<dbReference type="InterPro" id="IPR016159">
    <property type="entry name" value="Cullin_repeat-like_dom_sf"/>
</dbReference>
<name>A0A921RJL5_SORBI</name>
<keyword evidence="3" id="KW-0268">Exocytosis</keyword>
<comment type="function">
    <text evidence="3">Component of the exocyst complex.</text>
</comment>
<comment type="similarity">
    <text evidence="1 3">Belongs to the EXO70 family.</text>
</comment>
<gene>
    <name evidence="5" type="ORF">BDA96_03G368900</name>
</gene>
<dbReference type="SUPFAM" id="SSF74788">
    <property type="entry name" value="Cullin repeat-like"/>
    <property type="match status" value="1"/>
</dbReference>
<dbReference type="Proteomes" id="UP000807115">
    <property type="component" value="Chromosome 3"/>
</dbReference>
<dbReference type="InterPro" id="IPR046364">
    <property type="entry name" value="Exo70_C"/>
</dbReference>
<evidence type="ECO:0000256" key="1">
    <source>
        <dbReference type="ARBA" id="ARBA00006756"/>
    </source>
</evidence>
<accession>A0A921RJL5</accession>
<dbReference type="GO" id="GO:0000145">
    <property type="term" value="C:exocyst"/>
    <property type="evidence" value="ECO:0007669"/>
    <property type="project" value="InterPro"/>
</dbReference>
<feature type="domain" description="Exocyst complex subunit Exo70 C-terminal" evidence="4">
    <location>
        <begin position="187"/>
        <end position="524"/>
    </location>
</feature>
<dbReference type="InterPro" id="IPR004140">
    <property type="entry name" value="Exo70"/>
</dbReference>
<dbReference type="OrthoDB" id="1922221at2759"/>
<dbReference type="OMA" id="KVYRHAP"/>
<dbReference type="PANTHER" id="PTHR12542">
    <property type="entry name" value="EXOCYST COMPLEX PROTEIN EXO70"/>
    <property type="match status" value="1"/>
</dbReference>
<dbReference type="GO" id="GO:0015031">
    <property type="term" value="P:protein transport"/>
    <property type="evidence" value="ECO:0007669"/>
    <property type="project" value="UniProtKB-KW"/>
</dbReference>
<dbReference type="Pfam" id="PF03081">
    <property type="entry name" value="Exo70_C"/>
    <property type="match status" value="1"/>
</dbReference>
<evidence type="ECO:0000259" key="4">
    <source>
        <dbReference type="Pfam" id="PF03081"/>
    </source>
</evidence>
<reference evidence="5" key="1">
    <citation type="journal article" date="2019" name="BMC Genomics">
        <title>A new reference genome for Sorghum bicolor reveals high levels of sequence similarity between sweet and grain genotypes: implications for the genetics of sugar metabolism.</title>
        <authorList>
            <person name="Cooper E.A."/>
            <person name="Brenton Z.W."/>
            <person name="Flinn B.S."/>
            <person name="Jenkins J."/>
            <person name="Shu S."/>
            <person name="Flowers D."/>
            <person name="Luo F."/>
            <person name="Wang Y."/>
            <person name="Xia P."/>
            <person name="Barry K."/>
            <person name="Daum C."/>
            <person name="Lipzen A."/>
            <person name="Yoshinaga Y."/>
            <person name="Schmutz J."/>
            <person name="Saski C."/>
            <person name="Vermerris W."/>
            <person name="Kresovich S."/>
        </authorList>
    </citation>
    <scope>NUCLEOTIDE SEQUENCE</scope>
</reference>